<sequence length="84" mass="10093">MEELMNTTNFTEEEVEKMIIEQFDIEGFIITQISDRHYYHRDLPKGIQLLDIQIGFTLPSKRKGVKYRVKNIRNLTLIVREEQH</sequence>
<evidence type="ECO:0000313" key="1">
    <source>
        <dbReference type="EMBL" id="EAY30022.1"/>
    </source>
</evidence>
<proteinExistence type="predicted"/>
<reference evidence="1 2" key="1">
    <citation type="submission" date="2007-01" db="EMBL/GenBank/DDBJ databases">
        <authorList>
            <person name="Haygood M."/>
            <person name="Podell S."/>
            <person name="Anderson C."/>
            <person name="Hopkinson B."/>
            <person name="Roe K."/>
            <person name="Barbeau K."/>
            <person name="Gaasterland T."/>
            <person name="Ferriera S."/>
            <person name="Johnson J."/>
            <person name="Kravitz S."/>
            <person name="Beeson K."/>
            <person name="Sutton G."/>
            <person name="Rogers Y.-H."/>
            <person name="Friedman R."/>
            <person name="Frazier M."/>
            <person name="Venter J.C."/>
        </authorList>
    </citation>
    <scope>NUCLEOTIDE SEQUENCE [LARGE SCALE GENOMIC DNA]</scope>
    <source>
        <strain evidence="1 2">ATCC 23134</strain>
    </source>
</reference>
<keyword evidence="2" id="KW-1185">Reference proteome</keyword>
<dbReference type="EMBL" id="AAWS01000008">
    <property type="protein sequence ID" value="EAY30022.1"/>
    <property type="molecule type" value="Genomic_DNA"/>
</dbReference>
<organism evidence="1 2">
    <name type="scientific">Microscilla marina ATCC 23134</name>
    <dbReference type="NCBI Taxonomy" id="313606"/>
    <lineage>
        <taxon>Bacteria</taxon>
        <taxon>Pseudomonadati</taxon>
        <taxon>Bacteroidota</taxon>
        <taxon>Cytophagia</taxon>
        <taxon>Cytophagales</taxon>
        <taxon>Microscillaceae</taxon>
        <taxon>Microscilla</taxon>
    </lineage>
</organism>
<protein>
    <submittedName>
        <fullName evidence="1">Uncharacterized protein</fullName>
    </submittedName>
</protein>
<name>A1ZHL5_MICM2</name>
<gene>
    <name evidence="1" type="ORF">M23134_05355</name>
</gene>
<dbReference type="RefSeq" id="WP_002695547.1">
    <property type="nucleotide sequence ID" value="NZ_AAWS01000008.1"/>
</dbReference>
<dbReference type="AlphaFoldDB" id="A1ZHL5"/>
<comment type="caution">
    <text evidence="1">The sequence shown here is derived from an EMBL/GenBank/DDBJ whole genome shotgun (WGS) entry which is preliminary data.</text>
</comment>
<accession>A1ZHL5</accession>
<dbReference type="Proteomes" id="UP000004095">
    <property type="component" value="Unassembled WGS sequence"/>
</dbReference>
<evidence type="ECO:0000313" key="2">
    <source>
        <dbReference type="Proteomes" id="UP000004095"/>
    </source>
</evidence>